<evidence type="ECO:0000313" key="3">
    <source>
        <dbReference type="Proteomes" id="UP000198748"/>
    </source>
</evidence>
<feature type="transmembrane region" description="Helical" evidence="1">
    <location>
        <begin position="333"/>
        <end position="355"/>
    </location>
</feature>
<dbReference type="STRING" id="659014.SAMN04487996_11580"/>
<feature type="transmembrane region" description="Helical" evidence="1">
    <location>
        <begin position="46"/>
        <end position="65"/>
    </location>
</feature>
<dbReference type="InterPro" id="IPR038770">
    <property type="entry name" value="Na+/solute_symporter_sf"/>
</dbReference>
<protein>
    <submittedName>
        <fullName evidence="2">Solute carrier family 10 (Sodium/bile acid cotransporter), member 7</fullName>
    </submittedName>
</protein>
<feature type="transmembrane region" description="Helical" evidence="1">
    <location>
        <begin position="211"/>
        <end position="230"/>
    </location>
</feature>
<keyword evidence="1" id="KW-0812">Transmembrane</keyword>
<dbReference type="EMBL" id="FNAN01000015">
    <property type="protein sequence ID" value="SDG11207.1"/>
    <property type="molecule type" value="Genomic_DNA"/>
</dbReference>
<dbReference type="InterPro" id="IPR016833">
    <property type="entry name" value="Put_Na-Bile_cotransptr"/>
</dbReference>
<evidence type="ECO:0000313" key="2">
    <source>
        <dbReference type="EMBL" id="SDG11207.1"/>
    </source>
</evidence>
<feature type="transmembrane region" description="Helical" evidence="1">
    <location>
        <begin position="172"/>
        <end position="191"/>
    </location>
</feature>
<keyword evidence="3" id="KW-1185">Reference proteome</keyword>
<dbReference type="Proteomes" id="UP000198748">
    <property type="component" value="Unassembled WGS sequence"/>
</dbReference>
<dbReference type="PANTHER" id="PTHR18640">
    <property type="entry name" value="SOLUTE CARRIER FAMILY 10 MEMBER 7"/>
    <property type="match status" value="1"/>
</dbReference>
<accession>A0A1G7RKG9</accession>
<dbReference type="Pfam" id="PF13593">
    <property type="entry name" value="SBF_like"/>
    <property type="match status" value="1"/>
</dbReference>
<evidence type="ECO:0000256" key="1">
    <source>
        <dbReference type="SAM" id="Phobius"/>
    </source>
</evidence>
<name>A0A1G7RKG9_9BACT</name>
<keyword evidence="1" id="KW-0472">Membrane</keyword>
<dbReference type="PIRSF" id="PIRSF026166">
    <property type="entry name" value="UCP026166"/>
    <property type="match status" value="1"/>
</dbReference>
<feature type="transmembrane region" description="Helical" evidence="1">
    <location>
        <begin position="273"/>
        <end position="298"/>
    </location>
</feature>
<feature type="transmembrane region" description="Helical" evidence="1">
    <location>
        <begin position="77"/>
        <end position="94"/>
    </location>
</feature>
<feature type="transmembrane region" description="Helical" evidence="1">
    <location>
        <begin position="106"/>
        <end position="129"/>
    </location>
</feature>
<dbReference type="AlphaFoldDB" id="A0A1G7RKG9"/>
<proteinExistence type="predicted"/>
<keyword evidence="1" id="KW-1133">Transmembrane helix</keyword>
<gene>
    <name evidence="2" type="ORF">SAMN04487996_11580</name>
</gene>
<dbReference type="Gene3D" id="1.20.1530.20">
    <property type="match status" value="1"/>
</dbReference>
<reference evidence="3" key="1">
    <citation type="submission" date="2016-10" db="EMBL/GenBank/DDBJ databases">
        <authorList>
            <person name="Varghese N."/>
            <person name="Submissions S."/>
        </authorList>
    </citation>
    <scope>NUCLEOTIDE SEQUENCE [LARGE SCALE GENOMIC DNA]</scope>
    <source>
        <strain evidence="3">DSM 25329</strain>
    </source>
</reference>
<dbReference type="GO" id="GO:0005886">
    <property type="term" value="C:plasma membrane"/>
    <property type="evidence" value="ECO:0007669"/>
    <property type="project" value="TreeGrafter"/>
</dbReference>
<organism evidence="2 3">
    <name type="scientific">Dyadobacter soli</name>
    <dbReference type="NCBI Taxonomy" id="659014"/>
    <lineage>
        <taxon>Bacteria</taxon>
        <taxon>Pseudomonadati</taxon>
        <taxon>Bacteroidota</taxon>
        <taxon>Cytophagia</taxon>
        <taxon>Cytophagales</taxon>
        <taxon>Spirosomataceae</taxon>
        <taxon>Dyadobacter</taxon>
    </lineage>
</organism>
<feature type="transmembrane region" description="Helical" evidence="1">
    <location>
        <begin position="141"/>
        <end position="165"/>
    </location>
</feature>
<dbReference type="PANTHER" id="PTHR18640:SF5">
    <property type="entry name" value="SODIUM_BILE ACID COTRANSPORTER 7"/>
    <property type="match status" value="1"/>
</dbReference>
<sequence length="372" mass="41415">MTLLIHAPGFISDSFPFTCKQQFRGRFRWPASIFNMRKFIDTAKKAGLDGFMLALLSMILFAWLWPAPGMQDSPLHLSTVSTYAVSVIFFFYGLRLSPEKLKAGLVNWRLHVMVHVSTFVLFPVLALTFRPLFNDGEGQTMWLAIFFLTVLPSTVSSSVVMVSIARGNIPAAIFNASISSLIGVFITPLWMGLVLDAGTEHFDLLSVVGKLALQVLLPVFAGIALNRRWGHFAEANKKYIRYFDQSSILLIVYTSFCESFGEHLFDSLGIKEIVFLGIGMLALFFGIYFLLTFISGLLHFTRQDKVTAVFCGSKKSLVQGAVMSKVLFAGPEAGLMLLPIMLYHALQLIAASIIAQRMAREPEVAEDFVLKK</sequence>